<gene>
    <name evidence="3" type="ordered locus">Suden_0151</name>
</gene>
<keyword evidence="1" id="KW-1133">Transmembrane helix</keyword>
<dbReference type="EMBL" id="CP000153">
    <property type="protein sequence ID" value="ABB43432.1"/>
    <property type="molecule type" value="Genomic_DNA"/>
</dbReference>
<dbReference type="PIRSF" id="PIRSF030042">
    <property type="entry name" value="UCP030042"/>
    <property type="match status" value="1"/>
</dbReference>
<keyword evidence="3" id="KW-0808">Transferase</keyword>
<keyword evidence="1" id="KW-0812">Transmembrane</keyword>
<proteinExistence type="predicted"/>
<dbReference type="InterPro" id="IPR025508">
    <property type="entry name" value="DUF4395"/>
</dbReference>
<dbReference type="eggNOG" id="ENOG5030PVA">
    <property type="taxonomic scope" value="Bacteria"/>
</dbReference>
<keyword evidence="1" id="KW-0472">Membrane</keyword>
<sequence>MKSCPINYKKADQNIMRILAGLVTLIGLLFILSSQILLLIILLYDFLVRIFDYKKISPLFHISSFFAKLAKLKKSEVDSGPKEFASKLGFLFVASAAIIFFLGYPLVAIVIMFLLVCCAFLEAAFGYCVGCQIYILLKKFVP</sequence>
<feature type="transmembrane region" description="Helical" evidence="1">
    <location>
        <begin position="84"/>
        <end position="104"/>
    </location>
</feature>
<feature type="domain" description="DUF4395" evidence="2">
    <location>
        <begin position="12"/>
        <end position="139"/>
    </location>
</feature>
<dbReference type="GO" id="GO:0016740">
    <property type="term" value="F:transferase activity"/>
    <property type="evidence" value="ECO:0007669"/>
    <property type="project" value="UniProtKB-KW"/>
</dbReference>
<dbReference type="OrthoDB" id="5334502at2"/>
<evidence type="ECO:0000313" key="4">
    <source>
        <dbReference type="Proteomes" id="UP000002714"/>
    </source>
</evidence>
<dbReference type="AlphaFoldDB" id="Q30U99"/>
<evidence type="ECO:0000259" key="2">
    <source>
        <dbReference type="Pfam" id="PF14340"/>
    </source>
</evidence>
<feature type="transmembrane region" description="Helical" evidence="1">
    <location>
        <begin position="21"/>
        <end position="44"/>
    </location>
</feature>
<keyword evidence="4" id="KW-1185">Reference proteome</keyword>
<organism evidence="3 4">
    <name type="scientific">Sulfurimonas denitrificans (strain ATCC 33889 / DSM 1251)</name>
    <name type="common">Thiomicrospira denitrificans (strain ATCC 33889 / DSM 1251)</name>
    <dbReference type="NCBI Taxonomy" id="326298"/>
    <lineage>
        <taxon>Bacteria</taxon>
        <taxon>Pseudomonadati</taxon>
        <taxon>Campylobacterota</taxon>
        <taxon>Epsilonproteobacteria</taxon>
        <taxon>Campylobacterales</taxon>
        <taxon>Sulfurimonadaceae</taxon>
        <taxon>Sulfurimonas</taxon>
    </lineage>
</organism>
<dbReference type="Pfam" id="PF14340">
    <property type="entry name" value="DUF4395"/>
    <property type="match status" value="1"/>
</dbReference>
<dbReference type="RefSeq" id="WP_011371787.1">
    <property type="nucleotide sequence ID" value="NC_007575.1"/>
</dbReference>
<protein>
    <submittedName>
        <fullName evidence="3">Probable CDP-alcohol phosphatidyltransferase</fullName>
    </submittedName>
</protein>
<dbReference type="KEGG" id="tdn:Suden_0151"/>
<reference evidence="3 4" key="1">
    <citation type="journal article" date="2008" name="Appl. Environ. Microbiol.">
        <title>Genome of the epsilonproteobacterial chemolithoautotroph Sulfurimonas denitrificans.</title>
        <authorList>
            <person name="Sievert S.M."/>
            <person name="Scott K.M."/>
            <person name="Klotz M.G."/>
            <person name="Chain P.S.G."/>
            <person name="Hauser L.J."/>
            <person name="Hemp J."/>
            <person name="Huegler M."/>
            <person name="Land M."/>
            <person name="Lapidus A."/>
            <person name="Larimer F.W."/>
            <person name="Lucas S."/>
            <person name="Malfatti S.A."/>
            <person name="Meyer F."/>
            <person name="Paulsen I.T."/>
            <person name="Ren Q."/>
            <person name="Simon J."/>
            <person name="Bailey K."/>
            <person name="Diaz E."/>
            <person name="Fitzpatrick K.A."/>
            <person name="Glover B."/>
            <person name="Gwatney N."/>
            <person name="Korajkic A."/>
            <person name="Long A."/>
            <person name="Mobberley J.M."/>
            <person name="Pantry S.N."/>
            <person name="Pazder G."/>
            <person name="Peterson S."/>
            <person name="Quintanilla J.D."/>
            <person name="Sprinkle R."/>
            <person name="Stephens J."/>
            <person name="Thomas P."/>
            <person name="Vaughn R."/>
            <person name="Weber M.J."/>
            <person name="Wooten L.L."/>
        </authorList>
    </citation>
    <scope>NUCLEOTIDE SEQUENCE [LARGE SCALE GENOMIC DNA]</scope>
    <source>
        <strain evidence="4">ATCC 33889 / DSM 1251</strain>
    </source>
</reference>
<dbReference type="InterPro" id="IPR016942">
    <property type="entry name" value="UCP030042"/>
</dbReference>
<dbReference type="STRING" id="326298.Suden_0151"/>
<evidence type="ECO:0000256" key="1">
    <source>
        <dbReference type="SAM" id="Phobius"/>
    </source>
</evidence>
<dbReference type="Proteomes" id="UP000002714">
    <property type="component" value="Chromosome"/>
</dbReference>
<accession>Q30U99</accession>
<feature type="transmembrane region" description="Helical" evidence="1">
    <location>
        <begin position="110"/>
        <end position="137"/>
    </location>
</feature>
<dbReference type="HOGENOM" id="CLU_115719_2_0_7"/>
<name>Q30U99_SULDN</name>
<evidence type="ECO:0000313" key="3">
    <source>
        <dbReference type="EMBL" id="ABB43432.1"/>
    </source>
</evidence>